<dbReference type="EMBL" id="JACRYT010000001">
    <property type="protein sequence ID" value="MBC6678511.1"/>
    <property type="molecule type" value="Genomic_DNA"/>
</dbReference>
<keyword evidence="3" id="KW-1185">Reference proteome</keyword>
<proteinExistence type="predicted"/>
<evidence type="ECO:0000313" key="2">
    <source>
        <dbReference type="EMBL" id="MBC6678511.1"/>
    </source>
</evidence>
<accession>A0A923NGE6</accession>
<evidence type="ECO:0000259" key="1">
    <source>
        <dbReference type="Pfam" id="PF02557"/>
    </source>
</evidence>
<name>A0A923NGE6_9FIRM</name>
<dbReference type="RefSeq" id="WP_187301685.1">
    <property type="nucleotide sequence ID" value="NZ_JACRYT010000001.1"/>
</dbReference>
<dbReference type="InterPro" id="IPR003709">
    <property type="entry name" value="VanY-like_core_dom"/>
</dbReference>
<comment type="caution">
    <text evidence="2">The sequence shown here is derived from an EMBL/GenBank/DDBJ whole genome shotgun (WGS) entry which is preliminary data.</text>
</comment>
<gene>
    <name evidence="2" type="ORF">H9L42_01540</name>
</gene>
<reference evidence="2" key="1">
    <citation type="submission" date="2020-08" db="EMBL/GenBank/DDBJ databases">
        <title>Genome public.</title>
        <authorList>
            <person name="Liu C."/>
            <person name="Sun Q."/>
        </authorList>
    </citation>
    <scope>NUCLEOTIDE SEQUENCE</scope>
    <source>
        <strain evidence="2">BX12</strain>
    </source>
</reference>
<organism evidence="2 3">
    <name type="scientific">Zhenpiania hominis</name>
    <dbReference type="NCBI Taxonomy" id="2763644"/>
    <lineage>
        <taxon>Bacteria</taxon>
        <taxon>Bacillati</taxon>
        <taxon>Bacillota</taxon>
        <taxon>Clostridia</taxon>
        <taxon>Peptostreptococcales</taxon>
        <taxon>Anaerovoracaceae</taxon>
        <taxon>Zhenpiania</taxon>
    </lineage>
</organism>
<dbReference type="AlphaFoldDB" id="A0A923NGE6"/>
<dbReference type="InterPro" id="IPR058193">
    <property type="entry name" value="VanY/YodJ_core_dom"/>
</dbReference>
<dbReference type="GO" id="GO:0006508">
    <property type="term" value="P:proteolysis"/>
    <property type="evidence" value="ECO:0007669"/>
    <property type="project" value="InterPro"/>
</dbReference>
<dbReference type="Proteomes" id="UP000602647">
    <property type="component" value="Unassembled WGS sequence"/>
</dbReference>
<dbReference type="GO" id="GO:0008233">
    <property type="term" value="F:peptidase activity"/>
    <property type="evidence" value="ECO:0007669"/>
    <property type="project" value="InterPro"/>
</dbReference>
<feature type="domain" description="D-alanyl-D-alanine carboxypeptidase-like core" evidence="1">
    <location>
        <begin position="75"/>
        <end position="205"/>
    </location>
</feature>
<protein>
    <submittedName>
        <fullName evidence="2">M15 family metallopeptidase</fullName>
    </submittedName>
</protein>
<dbReference type="Pfam" id="PF02557">
    <property type="entry name" value="VanY"/>
    <property type="match status" value="1"/>
</dbReference>
<dbReference type="InterPro" id="IPR009045">
    <property type="entry name" value="Zn_M74/Hedgehog-like"/>
</dbReference>
<dbReference type="CDD" id="cd14852">
    <property type="entry name" value="LD-carboxypeptidase"/>
    <property type="match status" value="1"/>
</dbReference>
<dbReference type="PANTHER" id="PTHR34385">
    <property type="entry name" value="D-ALANYL-D-ALANINE CARBOXYPEPTIDASE"/>
    <property type="match status" value="1"/>
</dbReference>
<dbReference type="Gene3D" id="3.30.1380.10">
    <property type="match status" value="1"/>
</dbReference>
<dbReference type="PANTHER" id="PTHR34385:SF1">
    <property type="entry name" value="PEPTIDOGLYCAN L-ALANYL-D-GLUTAMATE ENDOPEPTIDASE CWLK"/>
    <property type="match status" value="1"/>
</dbReference>
<dbReference type="InterPro" id="IPR052179">
    <property type="entry name" value="DD-CPase-like"/>
</dbReference>
<dbReference type="SUPFAM" id="SSF55166">
    <property type="entry name" value="Hedgehog/DD-peptidase"/>
    <property type="match status" value="1"/>
</dbReference>
<evidence type="ECO:0000313" key="3">
    <source>
        <dbReference type="Proteomes" id="UP000602647"/>
    </source>
</evidence>
<sequence>MRNRRKRAAGGKQKGKRLLLMAVIILLAAGMMAFKGGIARTADESLGWNLMLVNSQYRIPDDYSMDLIRLSNGEQVDSRIYPALQEMFDDARADGYNLFVRAGYRNGEVQENLMEDKIETYRQEGYSQREAEHEAEKWVAKPGTSEHELGLAVDINAEGQTDGNRLYQWLAEHSWKYGFILRYPAEKEEITGIDYEPWHFRYVGKQAAKEMYEQDLCLEEYVQ</sequence>